<name>A0A4Z1E8J6_9MICO</name>
<accession>A0A4Z1E8J6</accession>
<organism evidence="1 2">
    <name type="scientific">Serinibacter arcticus</name>
    <dbReference type="NCBI Taxonomy" id="1655435"/>
    <lineage>
        <taxon>Bacteria</taxon>
        <taxon>Bacillati</taxon>
        <taxon>Actinomycetota</taxon>
        <taxon>Actinomycetes</taxon>
        <taxon>Micrococcales</taxon>
        <taxon>Beutenbergiaceae</taxon>
        <taxon>Serinibacter</taxon>
    </lineage>
</organism>
<protein>
    <recommendedName>
        <fullName evidence="3">DUF3046 domain-containing protein</fullName>
    </recommendedName>
</protein>
<dbReference type="Proteomes" id="UP000297318">
    <property type="component" value="Unassembled WGS sequence"/>
</dbReference>
<proteinExistence type="predicted"/>
<evidence type="ECO:0008006" key="3">
    <source>
        <dbReference type="Google" id="ProtNLM"/>
    </source>
</evidence>
<gene>
    <name evidence="1" type="ORF">SERN_0089</name>
</gene>
<dbReference type="InterPro" id="IPR021408">
    <property type="entry name" value="DUF3046"/>
</dbReference>
<comment type="caution">
    <text evidence="1">The sequence shown here is derived from an EMBL/GenBank/DDBJ whole genome shotgun (WGS) entry which is preliminary data.</text>
</comment>
<dbReference type="AlphaFoldDB" id="A0A4Z1E8J6"/>
<evidence type="ECO:0000313" key="2">
    <source>
        <dbReference type="Proteomes" id="UP000297318"/>
    </source>
</evidence>
<reference evidence="1 2" key="1">
    <citation type="submission" date="2018-11" db="EMBL/GenBank/DDBJ databases">
        <title>Complete genome sequencing of the Actinobacteria Serinibacter sp. K3-2.</title>
        <authorList>
            <person name="Rakitin A.L."/>
            <person name="Beletsky A.V."/>
            <person name="Mardanov A.V."/>
            <person name="Ravin N.V."/>
            <person name="Gromova A.S."/>
            <person name="Filippova S.N."/>
            <person name="Gal'Chenko V.F."/>
        </authorList>
    </citation>
    <scope>NUCLEOTIDE SEQUENCE [LARGE SCALE GENOMIC DNA]</scope>
    <source>
        <strain evidence="1 2">K3-2</strain>
    </source>
</reference>
<evidence type="ECO:0000313" key="1">
    <source>
        <dbReference type="EMBL" id="TGO05897.1"/>
    </source>
</evidence>
<dbReference type="Pfam" id="PF11248">
    <property type="entry name" value="DUF3046"/>
    <property type="match status" value="1"/>
</dbReference>
<sequence length="54" mass="6076">MMSGLDGRTADEALAAGVPPREVWEAVCDATGQDDTARWLHREDLRKVRRPRRG</sequence>
<dbReference type="EMBL" id="RHPJ01000001">
    <property type="protein sequence ID" value="TGO05897.1"/>
    <property type="molecule type" value="Genomic_DNA"/>
</dbReference>
<keyword evidence="2" id="KW-1185">Reference proteome</keyword>